<reference evidence="2 3" key="1">
    <citation type="submission" date="2019-11" db="EMBL/GenBank/DDBJ databases">
        <title>Comparative genomics of hydrocarbon-degrading Desulfosarcina strains.</title>
        <authorList>
            <person name="Watanabe M."/>
            <person name="Kojima H."/>
            <person name="Fukui M."/>
        </authorList>
    </citation>
    <scope>NUCLEOTIDE SEQUENCE [LARGE SCALE GENOMIC DNA]</scope>
    <source>
        <strain evidence="2 3">PP31</strain>
    </source>
</reference>
<dbReference type="EMBL" id="AP021875">
    <property type="protein sequence ID" value="BBO73008.1"/>
    <property type="molecule type" value="Genomic_DNA"/>
</dbReference>
<dbReference type="GO" id="GO:0003677">
    <property type="term" value="F:DNA binding"/>
    <property type="evidence" value="ECO:0007669"/>
    <property type="project" value="InterPro"/>
</dbReference>
<dbReference type="OrthoDB" id="9810885at2"/>
<dbReference type="Proteomes" id="UP000427769">
    <property type="component" value="Chromosome"/>
</dbReference>
<dbReference type="Pfam" id="PF04014">
    <property type="entry name" value="MazE_antitoxin"/>
    <property type="match status" value="1"/>
</dbReference>
<keyword evidence="3" id="KW-1185">Reference proteome</keyword>
<name>A0A5K7YWL6_9BACT</name>
<feature type="domain" description="SpoVT-AbrB" evidence="1">
    <location>
        <begin position="11"/>
        <end position="56"/>
    </location>
</feature>
<dbReference type="NCBIfam" id="TIGR01439">
    <property type="entry name" value="lp_hng_hel_AbrB"/>
    <property type="match status" value="1"/>
</dbReference>
<evidence type="ECO:0000259" key="1">
    <source>
        <dbReference type="SMART" id="SM00966"/>
    </source>
</evidence>
<dbReference type="InterPro" id="IPR037914">
    <property type="entry name" value="SpoVT-AbrB_sf"/>
</dbReference>
<dbReference type="SMART" id="SM00966">
    <property type="entry name" value="SpoVT_AbrB"/>
    <property type="match status" value="1"/>
</dbReference>
<protein>
    <recommendedName>
        <fullName evidence="1">SpoVT-AbrB domain-containing protein</fullName>
    </recommendedName>
</protein>
<evidence type="ECO:0000313" key="2">
    <source>
        <dbReference type="EMBL" id="BBO73008.1"/>
    </source>
</evidence>
<dbReference type="KEGG" id="dwd:DSCW_04250"/>
<dbReference type="Gene3D" id="2.10.260.10">
    <property type="match status" value="1"/>
</dbReference>
<sequence>MQENLKSSKKMKVFPKGQVIIPVELRRKYNINIGDRIEFITFQDGILLKPSRQKTKHQSLTDELFGMLHRYAKNKKFPGKDKVNEATESGFAEGWKE</sequence>
<gene>
    <name evidence="2" type="ORF">DSCW_04250</name>
</gene>
<dbReference type="SUPFAM" id="SSF89447">
    <property type="entry name" value="AbrB/MazE/MraZ-like"/>
    <property type="match status" value="1"/>
</dbReference>
<accession>A0A5K7YWL6</accession>
<evidence type="ECO:0000313" key="3">
    <source>
        <dbReference type="Proteomes" id="UP000427769"/>
    </source>
</evidence>
<dbReference type="AlphaFoldDB" id="A0A5K7YWL6"/>
<dbReference type="InterPro" id="IPR007159">
    <property type="entry name" value="SpoVT-AbrB_dom"/>
</dbReference>
<dbReference type="RefSeq" id="WP_155302158.1">
    <property type="nucleotide sequence ID" value="NZ_AP021875.1"/>
</dbReference>
<proteinExistence type="predicted"/>
<organism evidence="2 3">
    <name type="scientific">Desulfosarcina widdelii</name>
    <dbReference type="NCBI Taxonomy" id="947919"/>
    <lineage>
        <taxon>Bacteria</taxon>
        <taxon>Pseudomonadati</taxon>
        <taxon>Thermodesulfobacteriota</taxon>
        <taxon>Desulfobacteria</taxon>
        <taxon>Desulfobacterales</taxon>
        <taxon>Desulfosarcinaceae</taxon>
        <taxon>Desulfosarcina</taxon>
    </lineage>
</organism>